<feature type="region of interest" description="Disordered" evidence="1">
    <location>
        <begin position="433"/>
        <end position="574"/>
    </location>
</feature>
<keyword evidence="3" id="KW-1185">Reference proteome</keyword>
<dbReference type="InterPro" id="IPR027417">
    <property type="entry name" value="P-loop_NTPase"/>
</dbReference>
<feature type="compositionally biased region" description="Pro residues" evidence="1">
    <location>
        <begin position="539"/>
        <end position="548"/>
    </location>
</feature>
<feature type="region of interest" description="Disordered" evidence="1">
    <location>
        <begin position="228"/>
        <end position="260"/>
    </location>
</feature>
<dbReference type="RefSeq" id="WP_014151116.1">
    <property type="nucleotide sequence ID" value="NC_016113.1"/>
</dbReference>
<dbReference type="Proteomes" id="UP000007842">
    <property type="component" value="Plasmid pSCATT"/>
</dbReference>
<organism evidence="2 3">
    <name type="scientific">Streptantibioticus cattleyicolor (strain ATCC 35852 / DSM 46488 / JCM 4925 / NBRC 14057 / NRRL 8057)</name>
    <name type="common">Streptomyces cattleya</name>
    <dbReference type="NCBI Taxonomy" id="1003195"/>
    <lineage>
        <taxon>Bacteria</taxon>
        <taxon>Bacillati</taxon>
        <taxon>Actinomycetota</taxon>
        <taxon>Actinomycetes</taxon>
        <taxon>Kitasatosporales</taxon>
        <taxon>Streptomycetaceae</taxon>
        <taxon>Streptantibioticus</taxon>
    </lineage>
</organism>
<evidence type="ECO:0000313" key="2">
    <source>
        <dbReference type="EMBL" id="AEW99271.1"/>
    </source>
</evidence>
<dbReference type="EMBL" id="CP003229">
    <property type="protein sequence ID" value="AEW99271.1"/>
    <property type="molecule type" value="Genomic_DNA"/>
</dbReference>
<reference evidence="3" key="1">
    <citation type="submission" date="2011-12" db="EMBL/GenBank/DDBJ databases">
        <title>Complete genome sequence of Streptomyces cattleya strain DSM 46488.</title>
        <authorList>
            <person name="Ou H.-Y."/>
            <person name="Li P."/>
            <person name="Zhao C."/>
            <person name="O'Hagan D."/>
            <person name="Deng Z."/>
        </authorList>
    </citation>
    <scope>NUCLEOTIDE SEQUENCE [LARGE SCALE GENOMIC DNA]</scope>
    <source>
        <strain evidence="3">ATCC 35852 / DSM 46488 / JCM 4925 / NBRC 14057 / NRRL 8057</strain>
        <plasmid evidence="3">Plasmid pSCATT</plasmid>
    </source>
</reference>
<dbReference type="SUPFAM" id="SSF52540">
    <property type="entry name" value="P-loop containing nucleoside triphosphate hydrolases"/>
    <property type="match status" value="1"/>
</dbReference>
<dbReference type="PATRIC" id="fig|1003195.11.peg.641"/>
<feature type="region of interest" description="Disordered" evidence="1">
    <location>
        <begin position="1"/>
        <end position="21"/>
    </location>
</feature>
<evidence type="ECO:0000313" key="3">
    <source>
        <dbReference type="Proteomes" id="UP000007842"/>
    </source>
</evidence>
<proteinExistence type="predicted"/>
<dbReference type="KEGG" id="sct:SCAT_p0661"/>
<protein>
    <submittedName>
        <fullName evidence="2">Uncharacterized protein</fullName>
    </submittedName>
</protein>
<keyword evidence="2" id="KW-0614">Plasmid</keyword>
<evidence type="ECO:0000256" key="1">
    <source>
        <dbReference type="SAM" id="MobiDB-lite"/>
    </source>
</evidence>
<dbReference type="HOGENOM" id="CLU_237254_0_0_11"/>
<feature type="compositionally biased region" description="Basic and acidic residues" evidence="1">
    <location>
        <begin position="559"/>
        <end position="574"/>
    </location>
</feature>
<accession>G8XEB7</accession>
<dbReference type="KEGG" id="scy:SCATT_p10780"/>
<name>F8JMU1_STREN</name>
<geneLocation type="plasmid" evidence="2 3">
    <name>pSCATT</name>
</geneLocation>
<dbReference type="OrthoDB" id="6951663at2"/>
<accession>F8JMU1</accession>
<feature type="compositionally biased region" description="Basic and acidic residues" evidence="1">
    <location>
        <begin position="460"/>
        <end position="475"/>
    </location>
</feature>
<gene>
    <name evidence="2" type="ordered locus">SCATT_p10780</name>
</gene>
<sequence length="2038" mass="222624">MQDRYRVVTGPPLSPPSASPEDLEDLAAALNGLEHPAAAALHDLTAVVELAFNALAPRDRQELLGSLGIRMAAPRRVSRTLCRDVLARLRRESWQHTCTCGTRRLTVAVINQVGRFVFARDGKTLPDPVTRWGGTLVRATLFAWCDASVADAYVLAWAADQDWFAAPDDEKSRAQFDAVAVAARTVVERYPDFAAGVAEDEEPLLAGDRKHGRQGADRPVMGAFAPKTAERDSDTSHGMTAPAPEGIGNQQESEPEAACRELESALAQARHASEKVTDAVADGRPPQDADLAALAALATAFDNADAVFSAAGIDGVPRRLDEMMRAARTHRMEYEQALQARQPLRELLNVMCPPESPAAAAAEAVRDVARRLLDAPAWDQTQREESAALAALLRLIELRRQADAAAEILALQDQVARVLPACATAAFMAPELTLAQPEDTSRRHPEAGADTDGPSGTEATTERGDTQPTERKGETTGHLFQEDVGQATEVPVGQATESTAPEPAPVPEAAAPARPRAQETVDGPGAQTATRTDSASAPRPQPVAPVPAPTRAAPQDQDEPVRDEATGDRPGESAAERALAQLVVERRFGLAHHVARAAGHPEPQVAALRLAGAAALLTSGDSQVARLTADLLQEYGGYAGRDTEGCEPLLVPALLRTALFTGDHAAGAQLKALLPRLPDRLGEVAAAVADRALSGALMTASPLVAGVFDTEARLRELGEQCRALLAPQKLRFARATQIAKLWLAPDDGMLGTLLKTVVRDNRDAVQRTREQAERLSKLAEINNEIDRMDRKYRSPSGKPLQGAGRQDLVHLVERAVAPVREWCLAVDGARRADRSDSNRAAKEISDLRQSLLDDREAVLAELRQLARRSDALSAASAWAAHTSMEELFAMLAGETASARIGGALDPELVLDAELLKVRDTRVERPTLDELLTAVDRTWRDALDERLSHDAFTAARDIIELTGRGLLPAARDGEFEPPAVAEIDDRETFRRTALRKDHDELVAELHRAQADGAVTDDQDLRLQELLADAHERLEDTERRDLLAVRRAHDTVRSDLPAFRRQAADRIRARLDVLDPTAEERAQVLRHLDTGGLATAADLVYFLEIGEPVPEIETGESHLTEFFPAVPDGLPGGIDRDLVDLVRSGGKHPTLPVLDYGGLSTDEAALAADVLDDWCALAAAERKDRLQVAPTRQVPPLLKLLGYDAKSARPLDDRSQHRREYRLFEATGVKINGRAKAPAFGSEIREQGGNLQVMVVWGKPPAKVVMSWAERDTSKASLLVLYFGTLSREARVELAVGSGRLQPLLVVDDAALAYLAARGNRQVSTATQTLLPFSGVNPYIREKRGRIGGEMFYGRDAERKSILDPRGTQVIFGGRGLGKSALLADAGEQFAEQRPGYQHAVYVNLDQENIGKGSSLGPETLWSVLGRELIEAQVLDRPQGRKAKGEISDRVRAGIRTWLDGDSRRRLLILLDECDQFFEADAPRFDQTKKLKGLGSDTKDRAKVVFAGLHSVQRFSKLASNGPFGHLAQTPKVIGPLAPQYAAELLVEPMRALGFEFQDLDLVNRVLGYCSYQPFLLQMFGHRLVELMHRKRTRRGLEGPPYRVEVADIEVVESDAVLRDGISAAFKDTLSLDHRYDVIANVLAYQARHRGLEVRLSDAELREECETFWRKGFEQLDTEGFRAYLSEMVGLGILAPNHDGQGWHLRGPNALRMIGTSHEVDARLLRAEQDCELQESIVQEGRPELPDGRPAPLTITQLDDLLGERSNQTRVVLGTTATCVTDVGDTLRAVAGRIADWKLPPVGKVGVYRQELTGGVPRERRVVISDFARYPARPEACREAVELAETLLPVTPGVTRAVVLVTDPTQLALWRSLLTGTEPTSAAPVVLRRHDRRSLRGWAQRVNMFHTEDRLDRLHDLTGGWPLLVGRAHRLHGELGDPDEVLRRLAGLRTDRAEARAFAQATGVYTNPLLVSGYRALKDGFRDGLFDLEGAVTAVALTIEDEDEARWIVSCLDALQVFDRTEEAQLCLEPLLRECMSATM</sequence>